<dbReference type="RefSeq" id="WP_091835240.1">
    <property type="nucleotide sequence ID" value="NZ_FPAA01000003.1"/>
</dbReference>
<gene>
    <name evidence="2" type="ORF">SAMN05444972_103288</name>
</gene>
<dbReference type="OrthoDB" id="9773354at2"/>
<reference evidence="3" key="1">
    <citation type="submission" date="2016-10" db="EMBL/GenBank/DDBJ databases">
        <authorList>
            <person name="Varghese N."/>
            <person name="Submissions S."/>
        </authorList>
    </citation>
    <scope>NUCLEOTIDE SEQUENCE [LARGE SCALE GENOMIC DNA]</scope>
    <source>
        <strain evidence="3">DSM 45789</strain>
    </source>
</reference>
<dbReference type="InterPro" id="IPR028096">
    <property type="entry name" value="EfeO_Cupredoxin"/>
</dbReference>
<protein>
    <submittedName>
        <fullName evidence="2">Cupredoxin-like domain-containing protein</fullName>
    </submittedName>
</protein>
<proteinExistence type="predicted"/>
<evidence type="ECO:0000259" key="1">
    <source>
        <dbReference type="Pfam" id="PF13473"/>
    </source>
</evidence>
<evidence type="ECO:0000313" key="2">
    <source>
        <dbReference type="EMBL" id="SFS54299.1"/>
    </source>
</evidence>
<accession>A0A1I6QPH2</accession>
<dbReference type="Pfam" id="PF13473">
    <property type="entry name" value="Cupredoxin_1"/>
    <property type="match status" value="1"/>
</dbReference>
<dbReference type="InterPro" id="IPR008972">
    <property type="entry name" value="Cupredoxin"/>
</dbReference>
<dbReference type="SUPFAM" id="SSF49503">
    <property type="entry name" value="Cupredoxins"/>
    <property type="match status" value="1"/>
</dbReference>
<dbReference type="EMBL" id="FPAA01000003">
    <property type="protein sequence ID" value="SFS54299.1"/>
    <property type="molecule type" value="Genomic_DNA"/>
</dbReference>
<dbReference type="Proteomes" id="UP000198660">
    <property type="component" value="Unassembled WGS sequence"/>
</dbReference>
<keyword evidence="3" id="KW-1185">Reference proteome</keyword>
<feature type="domain" description="EfeO-type cupredoxin-like" evidence="1">
    <location>
        <begin position="69"/>
        <end position="135"/>
    </location>
</feature>
<sequence length="154" mass="17159">MPLSRQWLALSVAVALVLVVTSSLLPIPWFEGKTVFQQVTPSSETTQTFHLITTEYATKVNGKKLEVYRWNPDTIIVHKGDQVKLILHGIHGKEHHWTLKDFNLAGTIQKGKTSEVSFHANKVGTFPLVCHDHNTPSSNGPMTAYITVLDSSQK</sequence>
<organism evidence="2 3">
    <name type="scientific">Marininema halotolerans</name>
    <dbReference type="NCBI Taxonomy" id="1155944"/>
    <lineage>
        <taxon>Bacteria</taxon>
        <taxon>Bacillati</taxon>
        <taxon>Bacillota</taxon>
        <taxon>Bacilli</taxon>
        <taxon>Bacillales</taxon>
        <taxon>Thermoactinomycetaceae</taxon>
        <taxon>Marininema</taxon>
    </lineage>
</organism>
<name>A0A1I6QPH2_9BACL</name>
<dbReference type="Gene3D" id="2.60.40.420">
    <property type="entry name" value="Cupredoxins - blue copper proteins"/>
    <property type="match status" value="1"/>
</dbReference>
<dbReference type="AlphaFoldDB" id="A0A1I6QPH2"/>
<evidence type="ECO:0000313" key="3">
    <source>
        <dbReference type="Proteomes" id="UP000198660"/>
    </source>
</evidence>